<reference evidence="2 3" key="1">
    <citation type="submission" date="2019-10" db="EMBL/GenBank/DDBJ databases">
        <authorList>
            <person name="Nie G."/>
            <person name="Ming H."/>
            <person name="Yi B."/>
        </authorList>
    </citation>
    <scope>NUCLEOTIDE SEQUENCE [LARGE SCALE GENOMIC DNA]</scope>
    <source>
        <strain evidence="2 3">CFH 90414</strain>
    </source>
</reference>
<keyword evidence="3" id="KW-1185">Reference proteome</keyword>
<sequence length="219" mass="23504">MTFANRRRLLIAVLAGAGVLIVLVGMGVFGLLRGPAGSADDHEVASAALTTTPVASRAAPATPRPLAETSDPERFARAVARALYDWDTRTPDKLSEWVQPIIDAAEPDEQPGVAADVRAYLPPTQAWEQLSAYSTQQTLRIESLRAPDAWATALAQASAEQIPRTATALTVTGTAERAGIWNQESVTSARRVAFTVFLDCPDDSSCRLLRLSRPDAPLR</sequence>
<comment type="caution">
    <text evidence="2">The sequence shown here is derived from an EMBL/GenBank/DDBJ whole genome shotgun (WGS) entry which is preliminary data.</text>
</comment>
<evidence type="ECO:0000313" key="2">
    <source>
        <dbReference type="EMBL" id="MRG58796.1"/>
    </source>
</evidence>
<proteinExistence type="predicted"/>
<name>A0A6I2F8V0_9MICO</name>
<protein>
    <submittedName>
        <fullName evidence="2">Uncharacterized protein</fullName>
    </submittedName>
</protein>
<organism evidence="2 3">
    <name type="scientific">Agromyces agglutinans</name>
    <dbReference type="NCBI Taxonomy" id="2662258"/>
    <lineage>
        <taxon>Bacteria</taxon>
        <taxon>Bacillati</taxon>
        <taxon>Actinomycetota</taxon>
        <taxon>Actinomycetes</taxon>
        <taxon>Micrococcales</taxon>
        <taxon>Microbacteriaceae</taxon>
        <taxon>Agromyces</taxon>
    </lineage>
</organism>
<gene>
    <name evidence="2" type="ORF">GE115_02750</name>
</gene>
<evidence type="ECO:0000256" key="1">
    <source>
        <dbReference type="SAM" id="Phobius"/>
    </source>
</evidence>
<dbReference type="Proteomes" id="UP000431080">
    <property type="component" value="Unassembled WGS sequence"/>
</dbReference>
<dbReference type="EMBL" id="WJIF01000001">
    <property type="protein sequence ID" value="MRG58796.1"/>
    <property type="molecule type" value="Genomic_DNA"/>
</dbReference>
<accession>A0A6I2F8V0</accession>
<dbReference type="RefSeq" id="WP_153683214.1">
    <property type="nucleotide sequence ID" value="NZ_WJIF01000001.1"/>
</dbReference>
<feature type="transmembrane region" description="Helical" evidence="1">
    <location>
        <begin position="9"/>
        <end position="32"/>
    </location>
</feature>
<keyword evidence="1" id="KW-1133">Transmembrane helix</keyword>
<keyword evidence="1" id="KW-0472">Membrane</keyword>
<dbReference type="AlphaFoldDB" id="A0A6I2F8V0"/>
<evidence type="ECO:0000313" key="3">
    <source>
        <dbReference type="Proteomes" id="UP000431080"/>
    </source>
</evidence>
<keyword evidence="1" id="KW-0812">Transmembrane</keyword>